<protein>
    <submittedName>
        <fullName evidence="2">N-acetyltransferase GCN5</fullName>
    </submittedName>
</protein>
<dbReference type="GO" id="GO:0016747">
    <property type="term" value="F:acyltransferase activity, transferring groups other than amino-acyl groups"/>
    <property type="evidence" value="ECO:0007669"/>
    <property type="project" value="InterPro"/>
</dbReference>
<dbReference type="AlphaFoldDB" id="A0A6P3A5T4"/>
<dbReference type="InterPro" id="IPR000182">
    <property type="entry name" value="GNAT_dom"/>
</dbReference>
<evidence type="ECO:0000313" key="3">
    <source>
        <dbReference type="Proteomes" id="UP000494274"/>
    </source>
</evidence>
<sequence>MTTQPDVSIRLTDTEQPAAHDFISRKLGEFNHAMTGRADAAALDVYVTDPATGEILGGLTGRTSLGLFFIDLFYLPESLRGGGFGSRLLREAEAEAEAKRRGCARAVLYTISFQAPDFYRKQGYEAFGEVPCEPEGTSRVFMVKVL</sequence>
<dbReference type="EMBL" id="CABVQI010000028">
    <property type="protein sequence ID" value="VWD39116.1"/>
    <property type="molecule type" value="Genomic_DNA"/>
</dbReference>
<gene>
    <name evidence="2" type="ORF">BLA18112_06641</name>
</gene>
<dbReference type="SUPFAM" id="SSF55729">
    <property type="entry name" value="Acyl-CoA N-acyltransferases (Nat)"/>
    <property type="match status" value="1"/>
</dbReference>
<feature type="domain" description="N-acetyltransferase" evidence="1">
    <location>
        <begin position="7"/>
        <end position="146"/>
    </location>
</feature>
<dbReference type="InterPro" id="IPR016181">
    <property type="entry name" value="Acyl_CoA_acyltransferase"/>
</dbReference>
<dbReference type="RefSeq" id="WP_175047009.1">
    <property type="nucleotide sequence ID" value="NZ_CABVQI010000028.1"/>
</dbReference>
<evidence type="ECO:0000313" key="2">
    <source>
        <dbReference type="EMBL" id="VWD39116.1"/>
    </source>
</evidence>
<dbReference type="Proteomes" id="UP000494274">
    <property type="component" value="Unassembled WGS sequence"/>
</dbReference>
<dbReference type="PROSITE" id="PS51186">
    <property type="entry name" value="GNAT"/>
    <property type="match status" value="1"/>
</dbReference>
<proteinExistence type="predicted"/>
<evidence type="ECO:0000259" key="1">
    <source>
        <dbReference type="PROSITE" id="PS51186"/>
    </source>
</evidence>
<accession>A0A6P3A5T4</accession>
<reference evidence="2 3" key="1">
    <citation type="submission" date="2019-09" db="EMBL/GenBank/DDBJ databases">
        <authorList>
            <person name="Depoorter E."/>
        </authorList>
    </citation>
    <scope>NUCLEOTIDE SEQUENCE [LARGE SCALE GENOMIC DNA]</scope>
    <source>
        <strain evidence="2">R-18112</strain>
    </source>
</reference>
<name>A0A6P3A5T4_BURL3</name>
<dbReference type="Gene3D" id="3.40.630.30">
    <property type="match status" value="1"/>
</dbReference>
<organism evidence="2 3">
    <name type="scientific">Burkholderia lata (strain ATCC 17760 / DSM 23089 / LMG 22485 / NCIMB 9086 / R18194 / 383)</name>
    <dbReference type="NCBI Taxonomy" id="482957"/>
    <lineage>
        <taxon>Bacteria</taxon>
        <taxon>Pseudomonadati</taxon>
        <taxon>Pseudomonadota</taxon>
        <taxon>Betaproteobacteria</taxon>
        <taxon>Burkholderiales</taxon>
        <taxon>Burkholderiaceae</taxon>
        <taxon>Burkholderia</taxon>
        <taxon>Burkholderia cepacia complex</taxon>
    </lineage>
</organism>
<keyword evidence="2" id="KW-0808">Transferase</keyword>
<dbReference type="Pfam" id="PF13508">
    <property type="entry name" value="Acetyltransf_7"/>
    <property type="match status" value="1"/>
</dbReference>